<dbReference type="AlphaFoldDB" id="A0A397UJ14"/>
<dbReference type="OrthoDB" id="2489756at2759"/>
<keyword evidence="1" id="KW-0175">Coiled coil</keyword>
<proteinExistence type="predicted"/>
<organism evidence="2 3">
    <name type="scientific">Gigaspora rosea</name>
    <dbReference type="NCBI Taxonomy" id="44941"/>
    <lineage>
        <taxon>Eukaryota</taxon>
        <taxon>Fungi</taxon>
        <taxon>Fungi incertae sedis</taxon>
        <taxon>Mucoromycota</taxon>
        <taxon>Glomeromycotina</taxon>
        <taxon>Glomeromycetes</taxon>
        <taxon>Diversisporales</taxon>
        <taxon>Gigasporaceae</taxon>
        <taxon>Gigaspora</taxon>
    </lineage>
</organism>
<accession>A0A397UJ14</accession>
<name>A0A397UJ14_9GLOM</name>
<evidence type="ECO:0000313" key="3">
    <source>
        <dbReference type="Proteomes" id="UP000266673"/>
    </source>
</evidence>
<keyword evidence="3" id="KW-1185">Reference proteome</keyword>
<protein>
    <submittedName>
        <fullName evidence="2">Uncharacterized protein</fullName>
    </submittedName>
</protein>
<evidence type="ECO:0000313" key="2">
    <source>
        <dbReference type="EMBL" id="RIB09107.1"/>
    </source>
</evidence>
<comment type="caution">
    <text evidence="2">The sequence shown here is derived from an EMBL/GenBank/DDBJ whole genome shotgun (WGS) entry which is preliminary data.</text>
</comment>
<feature type="coiled-coil region" evidence="1">
    <location>
        <begin position="446"/>
        <end position="473"/>
    </location>
</feature>
<dbReference type="Proteomes" id="UP000266673">
    <property type="component" value="Unassembled WGS sequence"/>
</dbReference>
<dbReference type="EMBL" id="QKWP01001416">
    <property type="protein sequence ID" value="RIB09107.1"/>
    <property type="molecule type" value="Genomic_DNA"/>
</dbReference>
<gene>
    <name evidence="2" type="ORF">C2G38_2209790</name>
</gene>
<reference evidence="2 3" key="1">
    <citation type="submission" date="2018-06" db="EMBL/GenBank/DDBJ databases">
        <title>Comparative genomics reveals the genomic features of Rhizophagus irregularis, R. cerebriforme, R. diaphanum and Gigaspora rosea, and their symbiotic lifestyle signature.</title>
        <authorList>
            <person name="Morin E."/>
            <person name="San Clemente H."/>
            <person name="Chen E.C.H."/>
            <person name="De La Providencia I."/>
            <person name="Hainaut M."/>
            <person name="Kuo A."/>
            <person name="Kohler A."/>
            <person name="Murat C."/>
            <person name="Tang N."/>
            <person name="Roy S."/>
            <person name="Loubradou J."/>
            <person name="Henrissat B."/>
            <person name="Grigoriev I.V."/>
            <person name="Corradi N."/>
            <person name="Roux C."/>
            <person name="Martin F.M."/>
        </authorList>
    </citation>
    <scope>NUCLEOTIDE SEQUENCE [LARGE SCALE GENOMIC DNA]</scope>
    <source>
        <strain evidence="2 3">DAOM 194757</strain>
    </source>
</reference>
<evidence type="ECO:0000256" key="1">
    <source>
        <dbReference type="SAM" id="Coils"/>
    </source>
</evidence>
<sequence>MSNLNLDIEELLKLKQKPNRNQQEESLAIKLITLTSLLDKLKDTYNSYYLPFIMVYIAINEYLIEKFEPNEEKLKTSLYQKLTKKKIGDSAKELLIFTMTLIKKQPIRRNQIQRLSEIEKAYLNRALLALEGACSIQKNDQLILETTATRRNQRTGNPERIGTPVIAEAIGIILSTAFGQYTVYYAYDQINNKRLELPTDIFNDQIPILETPKLKEYYRTALISISANQEILKERIKEISIQIIEGEIDILESRKLQEITEDIWDTINDLINRINLANNPRLEAILLTLEGTTSIAREFYPFVLENDKQRPGRILTHISTRTQTLFPELSGRAFVKEKEKQRDIYNNFLENTQIQIEGINRRLIAESPEFYKIPERDPRTGGIFYRNNYNNQFTILPYKFHHLILHHLDAIDNILYAEGARYKLFFEEEESYSLINSEINKRNQEFAEKIKIIEELELEKEKLEEATNKIINRILTKKSAEKPKRTRSNSL</sequence>